<protein>
    <submittedName>
        <fullName evidence="1">Uncharacterized protein</fullName>
    </submittedName>
</protein>
<accession>A0ABU2JDZ5</accession>
<proteinExistence type="predicted"/>
<reference evidence="2" key="1">
    <citation type="submission" date="2023-07" db="EMBL/GenBank/DDBJ databases">
        <title>30 novel species of actinomycetes from the DSMZ collection.</title>
        <authorList>
            <person name="Nouioui I."/>
        </authorList>
    </citation>
    <scope>NUCLEOTIDE SEQUENCE [LARGE SCALE GENOMIC DNA]</scope>
    <source>
        <strain evidence="2">DSM 44399</strain>
    </source>
</reference>
<dbReference type="EMBL" id="JAVREH010000030">
    <property type="protein sequence ID" value="MDT0263195.1"/>
    <property type="molecule type" value="Genomic_DNA"/>
</dbReference>
<keyword evidence="2" id="KW-1185">Reference proteome</keyword>
<name>A0ABU2JDZ5_9ACTN</name>
<evidence type="ECO:0000313" key="2">
    <source>
        <dbReference type="Proteomes" id="UP001183176"/>
    </source>
</evidence>
<sequence length="94" mass="10602">MTSKLDPGDIDVVTFIDGMQYDALPAWRQALGSSLLLGHDNKQFWNVDSFPVPVVPPTDPRHPAYADGQQYWDDLWSQIRGVTGRRKGYLEVAL</sequence>
<organism evidence="1 2">
    <name type="scientific">Jatrophihabitans lederbergiae</name>
    <dbReference type="NCBI Taxonomy" id="3075547"/>
    <lineage>
        <taxon>Bacteria</taxon>
        <taxon>Bacillati</taxon>
        <taxon>Actinomycetota</taxon>
        <taxon>Actinomycetes</taxon>
        <taxon>Jatrophihabitantales</taxon>
        <taxon>Jatrophihabitantaceae</taxon>
        <taxon>Jatrophihabitans</taxon>
    </lineage>
</organism>
<dbReference type="InterPro" id="IPR053860">
    <property type="entry name" value="DUF6932"/>
</dbReference>
<dbReference type="Proteomes" id="UP001183176">
    <property type="component" value="Unassembled WGS sequence"/>
</dbReference>
<comment type="caution">
    <text evidence="1">The sequence shown here is derived from an EMBL/GenBank/DDBJ whole genome shotgun (WGS) entry which is preliminary data.</text>
</comment>
<dbReference type="Pfam" id="PF22014">
    <property type="entry name" value="DUF6932"/>
    <property type="match status" value="1"/>
</dbReference>
<gene>
    <name evidence="1" type="ORF">RM423_17550</name>
</gene>
<evidence type="ECO:0000313" key="1">
    <source>
        <dbReference type="EMBL" id="MDT0263195.1"/>
    </source>
</evidence>